<dbReference type="Pfam" id="PF20408">
    <property type="entry name" value="Abhydrolase_11"/>
    <property type="match status" value="1"/>
</dbReference>
<feature type="domain" description="KANL3/Tex30 alpha/beta hydrolase-like" evidence="1">
    <location>
        <begin position="31"/>
        <end position="72"/>
    </location>
</feature>
<feature type="non-terminal residue" evidence="2">
    <location>
        <position position="106"/>
    </location>
</feature>
<accession>A0A383E0P0</accession>
<dbReference type="InterPro" id="IPR046879">
    <property type="entry name" value="KANL3/Tex30_Abhydrolase"/>
</dbReference>
<evidence type="ECO:0000259" key="1">
    <source>
        <dbReference type="Pfam" id="PF20408"/>
    </source>
</evidence>
<reference evidence="2" key="1">
    <citation type="submission" date="2018-05" db="EMBL/GenBank/DDBJ databases">
        <authorList>
            <person name="Lanie J.A."/>
            <person name="Ng W.-L."/>
            <person name="Kazmierczak K.M."/>
            <person name="Andrzejewski T.M."/>
            <person name="Davidsen T.M."/>
            <person name="Wayne K.J."/>
            <person name="Tettelin H."/>
            <person name="Glass J.I."/>
            <person name="Rusch D."/>
            <person name="Podicherti R."/>
            <person name="Tsui H.-C.T."/>
            <person name="Winkler M.E."/>
        </authorList>
    </citation>
    <scope>NUCLEOTIDE SEQUENCE</scope>
</reference>
<protein>
    <recommendedName>
        <fullName evidence="1">KANL3/Tex30 alpha/beta hydrolase-like domain-containing protein</fullName>
    </recommendedName>
</protein>
<dbReference type="EMBL" id="UINC01221861">
    <property type="protein sequence ID" value="SVE50372.1"/>
    <property type="molecule type" value="Genomic_DNA"/>
</dbReference>
<dbReference type="AlphaFoldDB" id="A0A383E0P0"/>
<proteinExistence type="predicted"/>
<gene>
    <name evidence="2" type="ORF">METZ01_LOCUS503226</name>
</gene>
<dbReference type="Gene3D" id="3.40.50.1820">
    <property type="entry name" value="alpha/beta hydrolase"/>
    <property type="match status" value="1"/>
</dbReference>
<sequence length="106" mass="11461">MSYERIESRFVAHTDKGEVSSLMIRPHGAKWLLVLGHGASTDMRHRNMQAIAESLADAMVATFRYNHPYMECGGGRDARGVTLATVHAACEAAHSAAPRLKLLAGG</sequence>
<organism evidence="2">
    <name type="scientific">marine metagenome</name>
    <dbReference type="NCBI Taxonomy" id="408172"/>
    <lineage>
        <taxon>unclassified sequences</taxon>
        <taxon>metagenomes</taxon>
        <taxon>ecological metagenomes</taxon>
    </lineage>
</organism>
<name>A0A383E0P0_9ZZZZ</name>
<dbReference type="InterPro" id="IPR029058">
    <property type="entry name" value="AB_hydrolase_fold"/>
</dbReference>
<evidence type="ECO:0000313" key="2">
    <source>
        <dbReference type="EMBL" id="SVE50372.1"/>
    </source>
</evidence>